<keyword evidence="2 4" id="KW-0238">DNA-binding</keyword>
<keyword evidence="3" id="KW-0233">DNA recombination</keyword>
<proteinExistence type="predicted"/>
<evidence type="ECO:0000256" key="2">
    <source>
        <dbReference type="ARBA" id="ARBA00023125"/>
    </source>
</evidence>
<dbReference type="InterPro" id="IPR050090">
    <property type="entry name" value="Tyrosine_recombinase_XerCD"/>
</dbReference>
<evidence type="ECO:0000313" key="7">
    <source>
        <dbReference type="EMBL" id="QZP38546.1"/>
    </source>
</evidence>
<feature type="domain" description="Core-binding (CB)" evidence="6">
    <location>
        <begin position="1"/>
        <end position="81"/>
    </location>
</feature>
<keyword evidence="1" id="KW-0229">DNA integration</keyword>
<dbReference type="Pfam" id="PF00589">
    <property type="entry name" value="Phage_integrase"/>
    <property type="match status" value="1"/>
</dbReference>
<evidence type="ECO:0000313" key="8">
    <source>
        <dbReference type="Proteomes" id="UP000826254"/>
    </source>
</evidence>
<dbReference type="InterPro" id="IPR002104">
    <property type="entry name" value="Integrase_catalytic"/>
</dbReference>
<accession>A0A8T8WFI3</accession>
<gene>
    <name evidence="7" type="ORF">K6T50_05235</name>
</gene>
<dbReference type="PROSITE" id="PS51900">
    <property type="entry name" value="CB"/>
    <property type="match status" value="1"/>
</dbReference>
<dbReference type="GeneID" id="67177523"/>
<evidence type="ECO:0000259" key="6">
    <source>
        <dbReference type="PROSITE" id="PS51900"/>
    </source>
</evidence>
<dbReference type="PROSITE" id="PS51898">
    <property type="entry name" value="TYR_RECOMBINASE"/>
    <property type="match status" value="1"/>
</dbReference>
<protein>
    <submittedName>
        <fullName evidence="7">Tyrosine-type recombinase/integrase</fullName>
    </submittedName>
</protein>
<name>A0A8T8WFI3_9EURY</name>
<dbReference type="Gene3D" id="1.10.443.10">
    <property type="entry name" value="Intergrase catalytic core"/>
    <property type="match status" value="1"/>
</dbReference>
<dbReference type="PANTHER" id="PTHR30349:SF41">
    <property type="entry name" value="INTEGRASE_RECOMBINASE PROTEIN MJ0367-RELATED"/>
    <property type="match status" value="1"/>
</dbReference>
<organism evidence="7 8">
    <name type="scientific">Halobaculum magnesiiphilum</name>
    <dbReference type="NCBI Taxonomy" id="1017351"/>
    <lineage>
        <taxon>Archaea</taxon>
        <taxon>Methanobacteriati</taxon>
        <taxon>Methanobacteriota</taxon>
        <taxon>Stenosarchaea group</taxon>
        <taxon>Halobacteria</taxon>
        <taxon>Halobacteriales</taxon>
        <taxon>Haloferacaceae</taxon>
        <taxon>Halobaculum</taxon>
    </lineage>
</organism>
<dbReference type="RefSeq" id="WP_222608346.1">
    <property type="nucleotide sequence ID" value="NZ_CP081958.1"/>
</dbReference>
<keyword evidence="8" id="KW-1185">Reference proteome</keyword>
<dbReference type="SUPFAM" id="SSF56349">
    <property type="entry name" value="DNA breaking-rejoining enzymes"/>
    <property type="match status" value="1"/>
</dbReference>
<dbReference type="KEGG" id="hmp:K6T50_05235"/>
<dbReference type="InterPro" id="IPR011010">
    <property type="entry name" value="DNA_brk_join_enz"/>
</dbReference>
<dbReference type="InterPro" id="IPR044068">
    <property type="entry name" value="CB"/>
</dbReference>
<feature type="domain" description="Tyr recombinase" evidence="5">
    <location>
        <begin position="112"/>
        <end position="306"/>
    </location>
</feature>
<dbReference type="GO" id="GO:0003677">
    <property type="term" value="F:DNA binding"/>
    <property type="evidence" value="ECO:0007669"/>
    <property type="project" value="UniProtKB-UniRule"/>
</dbReference>
<dbReference type="GO" id="GO:0015074">
    <property type="term" value="P:DNA integration"/>
    <property type="evidence" value="ECO:0007669"/>
    <property type="project" value="UniProtKB-KW"/>
</dbReference>
<evidence type="ECO:0000256" key="4">
    <source>
        <dbReference type="PROSITE-ProRule" id="PRU01248"/>
    </source>
</evidence>
<dbReference type="CDD" id="cd00397">
    <property type="entry name" value="DNA_BRE_C"/>
    <property type="match status" value="1"/>
</dbReference>
<dbReference type="GO" id="GO:0006310">
    <property type="term" value="P:DNA recombination"/>
    <property type="evidence" value="ECO:0007669"/>
    <property type="project" value="UniProtKB-KW"/>
</dbReference>
<dbReference type="InterPro" id="IPR010998">
    <property type="entry name" value="Integrase_recombinase_N"/>
</dbReference>
<sequence>MDPLIEDYLSDVEASKAYGTYENRKSDLRIYHDWLDKHDLEVTEVGSRDIHRFLREQGKKFSNSTAASRHDSVKLLYDFLAGVWDMVEESPFEDLKRSNYTKSTGGKKHQTDDIVYVTPDDKEAMAEHVPTPTLRNELILRLLYQTGVRRGELAIIEIDNIDREARSIRVYAPKTDEWRIVYYQPSLDFLLTQWMDSGYRSAYKPAEESPYLFVSERAERLSDHAINQIVKKAAENAGIQDVMYTDGGGQKRHRITAHAFRHGHAVQAIKNDIDIRRLQLHLGHEKIDTTQQYLQFKNEEVQAAMKKFNPSPEGPETA</sequence>
<dbReference type="Gene3D" id="1.10.150.130">
    <property type="match status" value="1"/>
</dbReference>
<evidence type="ECO:0000256" key="3">
    <source>
        <dbReference type="ARBA" id="ARBA00023172"/>
    </source>
</evidence>
<reference evidence="7 8" key="1">
    <citation type="journal article" date="2021" name="Int. J. Syst. Evol. Microbiol.">
        <title>Halobaculum halophilum sp. nov. and Halobaculum salinum sp. nov., isolated from salt lake and saline soil.</title>
        <authorList>
            <person name="Cui H.L."/>
            <person name="Shi X.W."/>
            <person name="Yin X.M."/>
            <person name="Yang X.Y."/>
            <person name="Hou J."/>
            <person name="Zhu L."/>
        </authorList>
    </citation>
    <scope>NUCLEOTIDE SEQUENCE [LARGE SCALE GENOMIC DNA]</scope>
    <source>
        <strain evidence="7 8">NBRC 109044</strain>
    </source>
</reference>
<dbReference type="Proteomes" id="UP000826254">
    <property type="component" value="Chromosome"/>
</dbReference>
<evidence type="ECO:0000259" key="5">
    <source>
        <dbReference type="PROSITE" id="PS51898"/>
    </source>
</evidence>
<dbReference type="InterPro" id="IPR013762">
    <property type="entry name" value="Integrase-like_cat_sf"/>
</dbReference>
<dbReference type="EMBL" id="CP081958">
    <property type="protein sequence ID" value="QZP38546.1"/>
    <property type="molecule type" value="Genomic_DNA"/>
</dbReference>
<dbReference type="AlphaFoldDB" id="A0A8T8WFI3"/>
<evidence type="ECO:0000256" key="1">
    <source>
        <dbReference type="ARBA" id="ARBA00022908"/>
    </source>
</evidence>
<dbReference type="PANTHER" id="PTHR30349">
    <property type="entry name" value="PHAGE INTEGRASE-RELATED"/>
    <property type="match status" value="1"/>
</dbReference>